<evidence type="ECO:0000256" key="3">
    <source>
        <dbReference type="ARBA" id="ARBA00022490"/>
    </source>
</evidence>
<dbReference type="InterPro" id="IPR001180">
    <property type="entry name" value="CNH_dom"/>
</dbReference>
<proteinExistence type="predicted"/>
<evidence type="ECO:0000256" key="4">
    <source>
        <dbReference type="ARBA" id="ARBA00022927"/>
    </source>
</evidence>
<feature type="compositionally biased region" description="Basic and acidic residues" evidence="5">
    <location>
        <begin position="542"/>
        <end position="552"/>
    </location>
</feature>
<evidence type="ECO:0000313" key="8">
    <source>
        <dbReference type="Proteomes" id="UP000184356"/>
    </source>
</evidence>
<dbReference type="GO" id="GO:0006914">
    <property type="term" value="P:autophagy"/>
    <property type="evidence" value="ECO:0007669"/>
    <property type="project" value="TreeGrafter"/>
</dbReference>
<dbReference type="GO" id="GO:0034058">
    <property type="term" value="P:endosomal vesicle fusion"/>
    <property type="evidence" value="ECO:0007669"/>
    <property type="project" value="TreeGrafter"/>
</dbReference>
<dbReference type="VEuPathDB" id="FungiDB:ASPSYDRAFT_144683"/>
<evidence type="ECO:0000313" key="7">
    <source>
        <dbReference type="EMBL" id="OJJ62879.1"/>
    </source>
</evidence>
<gene>
    <name evidence="7" type="ORF">ASPSYDRAFT_144683</name>
</gene>
<dbReference type="OrthoDB" id="5325112at2759"/>
<feature type="region of interest" description="Disordered" evidence="5">
    <location>
        <begin position="1202"/>
        <end position="1226"/>
    </location>
</feature>
<dbReference type="GeneID" id="63757527"/>
<feature type="region of interest" description="Disordered" evidence="5">
    <location>
        <begin position="242"/>
        <end position="361"/>
    </location>
</feature>
<feature type="domain" description="CNH" evidence="6">
    <location>
        <begin position="43"/>
        <end position="453"/>
    </location>
</feature>
<dbReference type="STRING" id="1036612.A0A1L9TTW2"/>
<comment type="subcellular location">
    <subcellularLocation>
        <location evidence="1">Cytoplasm</location>
    </subcellularLocation>
</comment>
<feature type="compositionally biased region" description="Acidic residues" evidence="5">
    <location>
        <begin position="1214"/>
        <end position="1226"/>
    </location>
</feature>
<feature type="region of interest" description="Disordered" evidence="5">
    <location>
        <begin position="533"/>
        <end position="552"/>
    </location>
</feature>
<dbReference type="GO" id="GO:0015031">
    <property type="term" value="P:protein transport"/>
    <property type="evidence" value="ECO:0007669"/>
    <property type="project" value="UniProtKB-KW"/>
</dbReference>
<sequence>MVSDGDDIISRKRRKIGPHKAAPYIFKPLFDQVPVAADDAEGDVHITCVEYWNDNLYIGTSAAEILHFVCLPPNPSDESNEPSFILASRLPIPFSRSSSTPSQPGIQQILVLPTANKACVLCNGMTTFYMLPELSPAFGGNTKVNNCRWIGGLDLNIAPDEPETPMVMISTHNRLMLVKIGDGARLVRNIEFPGCLTLSRRGIISCVADGRNYSLLDVEHQQKIPLFPISFADEMLDSGQVEDMPVPATSKSPLSTLSSSPPDEGRGHGRSSSLNTLAGMLQPTAAQRSSSNDRARSLTPEQSEAGTPRRSVSRERSEGTSPGGSPRVSSEQPSRETQTAAAEERKPLPPLPKQPSAELTPHILSPTSSEFLLVRGSDKTEPGVGMFVNVDGDVVRGTITFHRYPKSIVIDRGDEINFIPSPENTKDELVLAIIESDEDGQTRRFIEVQPWDVDPAEAEEHKSWVELPPMRDEQPKHAGISHTLSPTQLEIQELGRLLRMVRLKTPPLSTHAPPADPRTQASIEQLQKEKELFESQEMAGSDEAKKPLDWEDKRNAEEAKIAQEMGKTRSSLVMWAGDRIWRIVRNPLTAQLDNVLQSSQAALDSGHTLDRNAIWDIIEVVQQTEPRSEAEFLGLNFLKQKGSLLLLGDLLFMEPHARDDAVIDTTEKALIVGNLDPRIAMILIPLLRTETLQSSQGIWVHAGLAETAEAYLQQADRVGESLTGFFDAGILDMMKRFLLSWQQKRGYGSISDESYVFDSVDAALLRLLLAQCDSMTKEQAGSSRLRSELNRLVDHWKGNFDHAVALLESYHRLYVLSRLYQSRKMSGNVLKTWRRIIEGEVDAGGEITPAGVEVQMRRYLVKIKDVQLVEEYGSWLAERNPQLGIQVFADNTSRVILDPSDAVKLLKERAPNAVQEYLEHLVFSKNYAQYADDLLQYYLDTVISVLETSPEARASLSESYSTYRALRPPKPTYMNFITENLPSDPWWQSRMRLLQLLGGGSTTQFTSTPAPSLNYSIPAVLTRIEPFQNELVSESIILDGLQGRHREALRLYTHGLGDYDAATRYCLFGGPRSTSSTGAPLEFAEKSRQSELFRYLLDEFLQIKDLSERIERTSDLLGRFAAWFDVREVLSIIPDDWSVDILNGFLAHVFRVLVSESREVRIERALSAGQNLRVAAEHISGIEKIGGWVEDEEGLKRLRGGGHGQISAARGETESDFGEMVEAGDS</sequence>
<evidence type="ECO:0000256" key="5">
    <source>
        <dbReference type="SAM" id="MobiDB-lite"/>
    </source>
</evidence>
<organism evidence="7 8">
    <name type="scientific">Aspergillus sydowii CBS 593.65</name>
    <dbReference type="NCBI Taxonomy" id="1036612"/>
    <lineage>
        <taxon>Eukaryota</taxon>
        <taxon>Fungi</taxon>
        <taxon>Dikarya</taxon>
        <taxon>Ascomycota</taxon>
        <taxon>Pezizomycotina</taxon>
        <taxon>Eurotiomycetes</taxon>
        <taxon>Eurotiomycetidae</taxon>
        <taxon>Eurotiales</taxon>
        <taxon>Aspergillaceae</taxon>
        <taxon>Aspergillus</taxon>
        <taxon>Aspergillus subgen. Nidulantes</taxon>
    </lineage>
</organism>
<dbReference type="RefSeq" id="XP_040706685.1">
    <property type="nucleotide sequence ID" value="XM_040841454.1"/>
</dbReference>
<dbReference type="PANTHER" id="PTHR12894:SF27">
    <property type="entry name" value="TRANSFORMING GROWTH FACTOR-BETA RECEPTOR-ASSOCIATED PROTEIN 1"/>
    <property type="match status" value="1"/>
</dbReference>
<keyword evidence="3" id="KW-0963">Cytoplasm</keyword>
<dbReference type="AlphaFoldDB" id="A0A1L9TTW2"/>
<dbReference type="EMBL" id="KV878583">
    <property type="protein sequence ID" value="OJJ62879.1"/>
    <property type="molecule type" value="Genomic_DNA"/>
</dbReference>
<dbReference type="GO" id="GO:0016020">
    <property type="term" value="C:membrane"/>
    <property type="evidence" value="ECO:0007669"/>
    <property type="project" value="TreeGrafter"/>
</dbReference>
<dbReference type="InterPro" id="IPR032914">
    <property type="entry name" value="Vam6/VPS39/TRAP1"/>
</dbReference>
<keyword evidence="8" id="KW-1185">Reference proteome</keyword>
<accession>A0A1L9TTW2</accession>
<dbReference type="PANTHER" id="PTHR12894">
    <property type="entry name" value="CNH DOMAIN CONTAINING"/>
    <property type="match status" value="1"/>
</dbReference>
<keyword evidence="2" id="KW-0813">Transport</keyword>
<protein>
    <recommendedName>
        <fullName evidence="6">CNH domain-containing protein</fullName>
    </recommendedName>
</protein>
<dbReference type="Proteomes" id="UP000184356">
    <property type="component" value="Unassembled WGS sequence"/>
</dbReference>
<reference evidence="8" key="1">
    <citation type="journal article" date="2017" name="Genome Biol.">
        <title>Comparative genomics reveals high biological diversity and specific adaptations in the industrially and medically important fungal genus Aspergillus.</title>
        <authorList>
            <person name="de Vries R.P."/>
            <person name="Riley R."/>
            <person name="Wiebenga A."/>
            <person name="Aguilar-Osorio G."/>
            <person name="Amillis S."/>
            <person name="Uchima C.A."/>
            <person name="Anderluh G."/>
            <person name="Asadollahi M."/>
            <person name="Askin M."/>
            <person name="Barry K."/>
            <person name="Battaglia E."/>
            <person name="Bayram O."/>
            <person name="Benocci T."/>
            <person name="Braus-Stromeyer S.A."/>
            <person name="Caldana C."/>
            <person name="Canovas D."/>
            <person name="Cerqueira G.C."/>
            <person name="Chen F."/>
            <person name="Chen W."/>
            <person name="Choi C."/>
            <person name="Clum A."/>
            <person name="Dos Santos R.A."/>
            <person name="Damasio A.R."/>
            <person name="Diallinas G."/>
            <person name="Emri T."/>
            <person name="Fekete E."/>
            <person name="Flipphi M."/>
            <person name="Freyberg S."/>
            <person name="Gallo A."/>
            <person name="Gournas C."/>
            <person name="Habgood R."/>
            <person name="Hainaut M."/>
            <person name="Harispe M.L."/>
            <person name="Henrissat B."/>
            <person name="Hilden K.S."/>
            <person name="Hope R."/>
            <person name="Hossain A."/>
            <person name="Karabika E."/>
            <person name="Karaffa L."/>
            <person name="Karanyi Z."/>
            <person name="Krasevec N."/>
            <person name="Kuo A."/>
            <person name="Kusch H."/>
            <person name="LaButti K."/>
            <person name="Lagendijk E.L."/>
            <person name="Lapidus A."/>
            <person name="Levasseur A."/>
            <person name="Lindquist E."/>
            <person name="Lipzen A."/>
            <person name="Logrieco A.F."/>
            <person name="MacCabe A."/>
            <person name="Maekelae M.R."/>
            <person name="Malavazi I."/>
            <person name="Melin P."/>
            <person name="Meyer V."/>
            <person name="Mielnichuk N."/>
            <person name="Miskei M."/>
            <person name="Molnar A.P."/>
            <person name="Mule G."/>
            <person name="Ngan C.Y."/>
            <person name="Orejas M."/>
            <person name="Orosz E."/>
            <person name="Ouedraogo J.P."/>
            <person name="Overkamp K.M."/>
            <person name="Park H.-S."/>
            <person name="Perrone G."/>
            <person name="Piumi F."/>
            <person name="Punt P.J."/>
            <person name="Ram A.F."/>
            <person name="Ramon A."/>
            <person name="Rauscher S."/>
            <person name="Record E."/>
            <person name="Riano-Pachon D.M."/>
            <person name="Robert V."/>
            <person name="Roehrig J."/>
            <person name="Ruller R."/>
            <person name="Salamov A."/>
            <person name="Salih N.S."/>
            <person name="Samson R.A."/>
            <person name="Sandor E."/>
            <person name="Sanguinetti M."/>
            <person name="Schuetze T."/>
            <person name="Sepcic K."/>
            <person name="Shelest E."/>
            <person name="Sherlock G."/>
            <person name="Sophianopoulou V."/>
            <person name="Squina F.M."/>
            <person name="Sun H."/>
            <person name="Susca A."/>
            <person name="Todd R.B."/>
            <person name="Tsang A."/>
            <person name="Unkles S.E."/>
            <person name="van de Wiele N."/>
            <person name="van Rossen-Uffink D."/>
            <person name="Oliveira J.V."/>
            <person name="Vesth T.C."/>
            <person name="Visser J."/>
            <person name="Yu J.-H."/>
            <person name="Zhou M."/>
            <person name="Andersen M.R."/>
            <person name="Archer D.B."/>
            <person name="Baker S.E."/>
            <person name="Benoit I."/>
            <person name="Brakhage A.A."/>
            <person name="Braus G.H."/>
            <person name="Fischer R."/>
            <person name="Frisvad J.C."/>
            <person name="Goldman G.H."/>
            <person name="Houbraken J."/>
            <person name="Oakley B."/>
            <person name="Pocsi I."/>
            <person name="Scazzocchio C."/>
            <person name="Seiboth B."/>
            <person name="vanKuyk P.A."/>
            <person name="Wortman J."/>
            <person name="Dyer P.S."/>
            <person name="Grigoriev I.V."/>
        </authorList>
    </citation>
    <scope>NUCLEOTIDE SEQUENCE [LARGE SCALE GENOMIC DNA]</scope>
    <source>
        <strain evidence="8">CBS 593.65</strain>
    </source>
</reference>
<feature type="compositionally biased region" description="Low complexity" evidence="5">
    <location>
        <begin position="249"/>
        <end position="262"/>
    </location>
</feature>
<feature type="compositionally biased region" description="Polar residues" evidence="5">
    <location>
        <begin position="327"/>
        <end position="340"/>
    </location>
</feature>
<evidence type="ECO:0000259" key="6">
    <source>
        <dbReference type="PROSITE" id="PS50219"/>
    </source>
</evidence>
<evidence type="ECO:0000256" key="1">
    <source>
        <dbReference type="ARBA" id="ARBA00004496"/>
    </source>
</evidence>
<dbReference type="GO" id="GO:0005737">
    <property type="term" value="C:cytoplasm"/>
    <property type="evidence" value="ECO:0007669"/>
    <property type="project" value="UniProtKB-SubCell"/>
</dbReference>
<evidence type="ECO:0000256" key="2">
    <source>
        <dbReference type="ARBA" id="ARBA00022448"/>
    </source>
</evidence>
<keyword evidence="4" id="KW-0653">Protein transport</keyword>
<name>A0A1L9TTW2_9EURO</name>
<dbReference type="PROSITE" id="PS50219">
    <property type="entry name" value="CNH"/>
    <property type="match status" value="1"/>
</dbReference>